<name>A0ABY8XYQ6_9PSEU</name>
<dbReference type="Proteomes" id="UP001227101">
    <property type="component" value="Chromosome"/>
</dbReference>
<proteinExistence type="predicted"/>
<organism evidence="1 2">
    <name type="scientific">Amycolatopsis nalaikhensis</name>
    <dbReference type="NCBI Taxonomy" id="715472"/>
    <lineage>
        <taxon>Bacteria</taxon>
        <taxon>Bacillati</taxon>
        <taxon>Actinomycetota</taxon>
        <taxon>Actinomycetes</taxon>
        <taxon>Pseudonocardiales</taxon>
        <taxon>Pseudonocardiaceae</taxon>
        <taxon>Amycolatopsis</taxon>
    </lineage>
</organism>
<dbReference type="EMBL" id="CP127173">
    <property type="protein sequence ID" value="WIV60722.1"/>
    <property type="molecule type" value="Genomic_DNA"/>
</dbReference>
<accession>A0ABY8XYQ6</accession>
<keyword evidence="2" id="KW-1185">Reference proteome</keyword>
<protein>
    <submittedName>
        <fullName evidence="1">Uncharacterized protein</fullName>
    </submittedName>
</protein>
<evidence type="ECO:0000313" key="1">
    <source>
        <dbReference type="EMBL" id="WIV60722.1"/>
    </source>
</evidence>
<sequence length="159" mass="17426">MGVLLKPTSQMGHWAVEMFTDSARLRRTAPADSAPTARAPRSARAVSDDVTLPQLDVEEASADRGFGFEIIDLDPVVATLDQVLGDALYCDFIGRVNSDLGRWSHPRTEDGWVTIAGPVVEAATRVHDRTVELRYVHVAELHQALIDFADTRAADDASW</sequence>
<dbReference type="RefSeq" id="WP_285458331.1">
    <property type="nucleotide sequence ID" value="NZ_CP127173.1"/>
</dbReference>
<gene>
    <name evidence="1" type="ORF">QP939_19955</name>
</gene>
<evidence type="ECO:0000313" key="2">
    <source>
        <dbReference type="Proteomes" id="UP001227101"/>
    </source>
</evidence>
<reference evidence="1 2" key="1">
    <citation type="submission" date="2023-06" db="EMBL/GenBank/DDBJ databases">
        <authorList>
            <person name="Oyuntsetseg B."/>
            <person name="Kim S.B."/>
        </authorList>
    </citation>
    <scope>NUCLEOTIDE SEQUENCE [LARGE SCALE GENOMIC DNA]</scope>
    <source>
        <strain evidence="1 2">2-2</strain>
    </source>
</reference>